<feature type="transmembrane region" description="Helical" evidence="2">
    <location>
        <begin position="81"/>
        <end position="101"/>
    </location>
</feature>
<accession>A0ABP5G386</accession>
<feature type="transmembrane region" description="Helical" evidence="2">
    <location>
        <begin position="198"/>
        <end position="219"/>
    </location>
</feature>
<dbReference type="RefSeq" id="WP_344667341.1">
    <property type="nucleotide sequence ID" value="NZ_BAAAQN010000024.1"/>
</dbReference>
<keyword evidence="2" id="KW-1133">Transmembrane helix</keyword>
<feature type="transmembrane region" description="Helical" evidence="2">
    <location>
        <begin position="171"/>
        <end position="192"/>
    </location>
</feature>
<gene>
    <name evidence="3" type="ORF">GCM10009839_42160</name>
</gene>
<keyword evidence="4" id="KW-1185">Reference proteome</keyword>
<feature type="compositionally biased region" description="Low complexity" evidence="1">
    <location>
        <begin position="1"/>
        <end position="19"/>
    </location>
</feature>
<evidence type="ECO:0000256" key="2">
    <source>
        <dbReference type="SAM" id="Phobius"/>
    </source>
</evidence>
<comment type="caution">
    <text evidence="3">The sequence shown here is derived from an EMBL/GenBank/DDBJ whole genome shotgun (WGS) entry which is preliminary data.</text>
</comment>
<proteinExistence type="predicted"/>
<dbReference type="NCBIfam" id="NF041646">
    <property type="entry name" value="VC0807_fam"/>
    <property type="match status" value="1"/>
</dbReference>
<feature type="transmembrane region" description="Helical" evidence="2">
    <location>
        <begin position="42"/>
        <end position="69"/>
    </location>
</feature>
<feature type="region of interest" description="Disordered" evidence="1">
    <location>
        <begin position="1"/>
        <end position="23"/>
    </location>
</feature>
<feature type="transmembrane region" description="Helical" evidence="2">
    <location>
        <begin position="107"/>
        <end position="127"/>
    </location>
</feature>
<reference evidence="4" key="1">
    <citation type="journal article" date="2019" name="Int. J. Syst. Evol. Microbiol.">
        <title>The Global Catalogue of Microorganisms (GCM) 10K type strain sequencing project: providing services to taxonomists for standard genome sequencing and annotation.</title>
        <authorList>
            <consortium name="The Broad Institute Genomics Platform"/>
            <consortium name="The Broad Institute Genome Sequencing Center for Infectious Disease"/>
            <person name="Wu L."/>
            <person name="Ma J."/>
        </authorList>
    </citation>
    <scope>NUCLEOTIDE SEQUENCE [LARGE SCALE GENOMIC DNA]</scope>
    <source>
        <strain evidence="4">JCM 16014</strain>
    </source>
</reference>
<dbReference type="Proteomes" id="UP001500751">
    <property type="component" value="Unassembled WGS sequence"/>
</dbReference>
<keyword evidence="2" id="KW-0472">Membrane</keyword>
<organism evidence="3 4">
    <name type="scientific">Catenulispora yoronensis</name>
    <dbReference type="NCBI Taxonomy" id="450799"/>
    <lineage>
        <taxon>Bacteria</taxon>
        <taxon>Bacillati</taxon>
        <taxon>Actinomycetota</taxon>
        <taxon>Actinomycetes</taxon>
        <taxon>Catenulisporales</taxon>
        <taxon>Catenulisporaceae</taxon>
        <taxon>Catenulispora</taxon>
    </lineage>
</organism>
<evidence type="ECO:0000313" key="3">
    <source>
        <dbReference type="EMBL" id="GAA2036713.1"/>
    </source>
</evidence>
<evidence type="ECO:0008006" key="5">
    <source>
        <dbReference type="Google" id="ProtNLM"/>
    </source>
</evidence>
<evidence type="ECO:0000256" key="1">
    <source>
        <dbReference type="SAM" id="MobiDB-lite"/>
    </source>
</evidence>
<dbReference type="EMBL" id="BAAAQN010000024">
    <property type="protein sequence ID" value="GAA2036713.1"/>
    <property type="molecule type" value="Genomic_DNA"/>
</dbReference>
<name>A0ABP5G386_9ACTN</name>
<evidence type="ECO:0000313" key="4">
    <source>
        <dbReference type="Proteomes" id="UP001500751"/>
    </source>
</evidence>
<protein>
    <recommendedName>
        <fullName evidence="5">DUF3159 domain-containing protein</fullName>
    </recommendedName>
</protein>
<sequence>MTAATVSASTVAATTSASEPPAPPHPLKQALLPLAVDIAVPLGGYYLLHSAFGIGTAAALGITSVVPAVRTVAAVVVKREANMLAILMLAVNLAAIALTFVSGDARLMIAKDSAISSVIGLGILWSVRAGRPAMTAGLKPFVTKGNAQRVAAWEAIHEDAAFRAKENQYSLIWGVALVSECVARLVLAFTLAPSTMAWLGTVLLLAAIGAGCVLGGAAVEPIEKLIAARIEAESALSPAPTADR</sequence>
<keyword evidence="2" id="KW-0812">Transmembrane</keyword>